<dbReference type="InterPro" id="IPR030922">
    <property type="entry name" value="LptF"/>
</dbReference>
<organism evidence="7 8">
    <name type="scientific">Pacificibacter maritimus</name>
    <dbReference type="NCBI Taxonomy" id="762213"/>
    <lineage>
        <taxon>Bacteria</taxon>
        <taxon>Pseudomonadati</taxon>
        <taxon>Pseudomonadota</taxon>
        <taxon>Alphaproteobacteria</taxon>
        <taxon>Rhodobacterales</taxon>
        <taxon>Roseobacteraceae</taxon>
        <taxon>Pacificibacter</taxon>
    </lineage>
</organism>
<gene>
    <name evidence="7" type="ORF">EDD53_0741</name>
</gene>
<dbReference type="PANTHER" id="PTHR33529:SF6">
    <property type="entry name" value="YJGP_YJGQ FAMILY PERMEASE"/>
    <property type="match status" value="1"/>
</dbReference>
<evidence type="ECO:0000313" key="8">
    <source>
        <dbReference type="Proteomes" id="UP000269689"/>
    </source>
</evidence>
<feature type="transmembrane region" description="Helical" evidence="6">
    <location>
        <begin position="283"/>
        <end position="302"/>
    </location>
</feature>
<keyword evidence="2" id="KW-1003">Cell membrane</keyword>
<evidence type="ECO:0000313" key="7">
    <source>
        <dbReference type="EMBL" id="RPE71617.1"/>
    </source>
</evidence>
<keyword evidence="5 6" id="KW-0472">Membrane</keyword>
<keyword evidence="3 6" id="KW-0812">Transmembrane</keyword>
<feature type="transmembrane region" description="Helical" evidence="6">
    <location>
        <begin position="338"/>
        <end position="359"/>
    </location>
</feature>
<dbReference type="InterPro" id="IPR005495">
    <property type="entry name" value="LptG/LptF_permease"/>
</dbReference>
<feature type="transmembrane region" description="Helical" evidence="6">
    <location>
        <begin position="311"/>
        <end position="332"/>
    </location>
</feature>
<evidence type="ECO:0000256" key="2">
    <source>
        <dbReference type="ARBA" id="ARBA00022475"/>
    </source>
</evidence>
<dbReference type="EMBL" id="RKQK01000001">
    <property type="protein sequence ID" value="RPE71617.1"/>
    <property type="molecule type" value="Genomic_DNA"/>
</dbReference>
<evidence type="ECO:0000256" key="4">
    <source>
        <dbReference type="ARBA" id="ARBA00022989"/>
    </source>
</evidence>
<dbReference type="GO" id="GO:0055085">
    <property type="term" value="P:transmembrane transport"/>
    <property type="evidence" value="ECO:0007669"/>
    <property type="project" value="InterPro"/>
</dbReference>
<dbReference type="AlphaFoldDB" id="A0A3N4V3E1"/>
<dbReference type="NCBIfam" id="TIGR04407">
    <property type="entry name" value="LptF_YjgP"/>
    <property type="match status" value="1"/>
</dbReference>
<protein>
    <submittedName>
        <fullName evidence="7">Lipopolysaccharide export system permease protein</fullName>
    </submittedName>
</protein>
<feature type="transmembrane region" description="Helical" evidence="6">
    <location>
        <begin position="49"/>
        <end position="78"/>
    </location>
</feature>
<dbReference type="Pfam" id="PF03739">
    <property type="entry name" value="LptF_LptG"/>
    <property type="match status" value="1"/>
</dbReference>
<name>A0A3N4V3E1_9RHOB</name>
<evidence type="ECO:0000256" key="5">
    <source>
        <dbReference type="ARBA" id="ARBA00023136"/>
    </source>
</evidence>
<dbReference type="GO" id="GO:0043190">
    <property type="term" value="C:ATP-binding cassette (ABC) transporter complex"/>
    <property type="evidence" value="ECO:0007669"/>
    <property type="project" value="InterPro"/>
</dbReference>
<comment type="caution">
    <text evidence="7">The sequence shown here is derived from an EMBL/GenBank/DDBJ whole genome shotgun (WGS) entry which is preliminary data.</text>
</comment>
<dbReference type="Proteomes" id="UP000269689">
    <property type="component" value="Unassembled WGS sequence"/>
</dbReference>
<reference evidence="7 8" key="1">
    <citation type="submission" date="2018-11" db="EMBL/GenBank/DDBJ databases">
        <title>Genomic Encyclopedia of Type Strains, Phase IV (KMG-IV): sequencing the most valuable type-strain genomes for metagenomic binning, comparative biology and taxonomic classification.</title>
        <authorList>
            <person name="Goeker M."/>
        </authorList>
    </citation>
    <scope>NUCLEOTIDE SEQUENCE [LARGE SCALE GENOMIC DNA]</scope>
    <source>
        <strain evidence="7 8">DSM 104731</strain>
    </source>
</reference>
<evidence type="ECO:0000256" key="6">
    <source>
        <dbReference type="SAM" id="Phobius"/>
    </source>
</evidence>
<sequence>MGRFDRYLLQQHILLFGLFSLILVMVFWVNKAVSLLDQLMSDGQNMSLFLKLTSLSLPMLIADVLPITAFIATVFAINRMSNDSELVVIQATGFSPWRLGRAVIAFGLIASLMVACLTHVLSPLARGELAINQAEMSRDVTARLLTEGTFVHPANGITFYVREINASGELLDVYLSDSRGKDQRINFLARRALIVSDTEGPVLLLFDGASHALNTKTQRLSVTTFDSFAYNLAPFLTTTDMAERSVRSIPSVEFFTNQAAVLAETELTAMELRQTFHERTSKALLAAIATIIGFAALVAGGFSRFGLWRQIFLAIGLLILLKAVDSAVISTSSNMPELWALLYVPSVMGFCLAGLILWYTSHPHLFRRRAKQTPQVPQ</sequence>
<keyword evidence="4 6" id="KW-1133">Transmembrane helix</keyword>
<feature type="transmembrane region" description="Helical" evidence="6">
    <location>
        <begin position="99"/>
        <end position="121"/>
    </location>
</feature>
<dbReference type="PANTHER" id="PTHR33529">
    <property type="entry name" value="SLR0882 PROTEIN-RELATED"/>
    <property type="match status" value="1"/>
</dbReference>
<dbReference type="GO" id="GO:0015920">
    <property type="term" value="P:lipopolysaccharide transport"/>
    <property type="evidence" value="ECO:0007669"/>
    <property type="project" value="TreeGrafter"/>
</dbReference>
<evidence type="ECO:0000256" key="3">
    <source>
        <dbReference type="ARBA" id="ARBA00022692"/>
    </source>
</evidence>
<comment type="subcellular location">
    <subcellularLocation>
        <location evidence="1">Cell membrane</location>
        <topology evidence="1">Multi-pass membrane protein</topology>
    </subcellularLocation>
</comment>
<keyword evidence="8" id="KW-1185">Reference proteome</keyword>
<evidence type="ECO:0000256" key="1">
    <source>
        <dbReference type="ARBA" id="ARBA00004651"/>
    </source>
</evidence>
<proteinExistence type="predicted"/>
<accession>A0A3N4V3E1</accession>
<feature type="transmembrane region" description="Helical" evidence="6">
    <location>
        <begin position="12"/>
        <end position="29"/>
    </location>
</feature>